<protein>
    <submittedName>
        <fullName evidence="1">Uncharacterized protein</fullName>
    </submittedName>
</protein>
<dbReference type="EMBL" id="JAAAWP010000002">
    <property type="protein sequence ID" value="NDW20643.1"/>
    <property type="molecule type" value="Genomic_DNA"/>
</dbReference>
<dbReference type="RefSeq" id="WP_163110215.1">
    <property type="nucleotide sequence ID" value="NZ_JAAAWP010000002.1"/>
</dbReference>
<proteinExistence type="predicted"/>
<organism evidence="1 2">
    <name type="scientific">Alteromonas hispanica</name>
    <dbReference type="NCBI Taxonomy" id="315421"/>
    <lineage>
        <taxon>Bacteria</taxon>
        <taxon>Pseudomonadati</taxon>
        <taxon>Pseudomonadota</taxon>
        <taxon>Gammaproteobacteria</taxon>
        <taxon>Alteromonadales</taxon>
        <taxon>Alteromonadaceae</taxon>
        <taxon>Alteromonas/Salinimonas group</taxon>
        <taxon>Alteromonas</taxon>
    </lineage>
</organism>
<accession>A0A6L9MRU0</accession>
<sequence>MSIQKVSELNHTHTSPFIRALNLKLVETLHEDSSNYEKIERLVALRHFLVIRQLKRLGEAEQKLFAEKELRINDDLVKLMTDLLENAKEDLVEFKRSHRAVKRYKE</sequence>
<evidence type="ECO:0000313" key="2">
    <source>
        <dbReference type="Proteomes" id="UP000478837"/>
    </source>
</evidence>
<comment type="caution">
    <text evidence="1">The sequence shown here is derived from an EMBL/GenBank/DDBJ whole genome shotgun (WGS) entry which is preliminary data.</text>
</comment>
<dbReference type="Proteomes" id="UP000478837">
    <property type="component" value="Unassembled WGS sequence"/>
</dbReference>
<keyword evidence="2" id="KW-1185">Reference proteome</keyword>
<dbReference type="AlphaFoldDB" id="A0A6L9MRU0"/>
<gene>
    <name evidence="1" type="ORF">GTW09_03795</name>
</gene>
<reference evidence="1 2" key="1">
    <citation type="submission" date="2020-01" db="EMBL/GenBank/DDBJ databases">
        <title>Genomes of bacteria type strains.</title>
        <authorList>
            <person name="Chen J."/>
            <person name="Zhu S."/>
            <person name="Yang J."/>
        </authorList>
    </citation>
    <scope>NUCLEOTIDE SEQUENCE [LARGE SCALE GENOMIC DNA]</scope>
    <source>
        <strain evidence="1 2">LMG 22958</strain>
    </source>
</reference>
<name>A0A6L9MRU0_9ALTE</name>
<evidence type="ECO:0000313" key="1">
    <source>
        <dbReference type="EMBL" id="NDW20643.1"/>
    </source>
</evidence>